<dbReference type="RefSeq" id="WP_137447681.1">
    <property type="nucleotide sequence ID" value="NZ_SZZH01000001.1"/>
</dbReference>
<proteinExistence type="predicted"/>
<dbReference type="AlphaFoldDB" id="A0A4U6QIW7"/>
<comment type="caution">
    <text evidence="1">The sequence shown here is derived from an EMBL/GenBank/DDBJ whole genome shotgun (WGS) entry which is preliminary data.</text>
</comment>
<name>A0A4U6QIW7_9ACTN</name>
<gene>
    <name evidence="1" type="ORF">FDO65_01270</name>
</gene>
<reference evidence="1 2" key="1">
    <citation type="submission" date="2019-05" db="EMBL/GenBank/DDBJ databases">
        <title>Nakamurella sp. N5BH11, whole genome shotgun sequence.</title>
        <authorList>
            <person name="Tuo L."/>
        </authorList>
    </citation>
    <scope>NUCLEOTIDE SEQUENCE [LARGE SCALE GENOMIC DNA]</scope>
    <source>
        <strain evidence="1 2">N5BH11</strain>
    </source>
</reference>
<organism evidence="1 2">
    <name type="scientific">Nakamurella flava</name>
    <dbReference type="NCBI Taxonomy" id="2576308"/>
    <lineage>
        <taxon>Bacteria</taxon>
        <taxon>Bacillati</taxon>
        <taxon>Actinomycetota</taxon>
        <taxon>Actinomycetes</taxon>
        <taxon>Nakamurellales</taxon>
        <taxon>Nakamurellaceae</taxon>
        <taxon>Nakamurella</taxon>
    </lineage>
</organism>
<keyword evidence="2" id="KW-1185">Reference proteome</keyword>
<protein>
    <recommendedName>
        <fullName evidence="3">YdeI/OmpD-associated family protein</fullName>
    </recommendedName>
</protein>
<dbReference type="Proteomes" id="UP000306985">
    <property type="component" value="Unassembled WGS sequence"/>
</dbReference>
<evidence type="ECO:0000313" key="1">
    <source>
        <dbReference type="EMBL" id="TKV60377.1"/>
    </source>
</evidence>
<accession>A0A4U6QIW7</accession>
<dbReference type="OrthoDB" id="9857367at2"/>
<dbReference type="EMBL" id="SZZH01000001">
    <property type="protein sequence ID" value="TKV60377.1"/>
    <property type="molecule type" value="Genomic_DNA"/>
</dbReference>
<sequence>MITDQGVAVPDDMATALQDDQEALAAFQALRPDDQRVYVDWIGKARPTERAERLGELAQHVRTYRRREAEEHGSPHPLQNV</sequence>
<evidence type="ECO:0008006" key="3">
    <source>
        <dbReference type="Google" id="ProtNLM"/>
    </source>
</evidence>
<evidence type="ECO:0000313" key="2">
    <source>
        <dbReference type="Proteomes" id="UP000306985"/>
    </source>
</evidence>
<dbReference type="Pfam" id="PF13376">
    <property type="entry name" value="OmdA"/>
    <property type="match status" value="1"/>
</dbReference>